<feature type="compositionally biased region" description="Basic and acidic residues" evidence="1">
    <location>
        <begin position="640"/>
        <end position="651"/>
    </location>
</feature>
<dbReference type="VEuPathDB" id="GiardiaDB:GLP15_3022"/>
<feature type="region of interest" description="Disordered" evidence="1">
    <location>
        <begin position="904"/>
        <end position="928"/>
    </location>
</feature>
<evidence type="ECO:0000313" key="3">
    <source>
        <dbReference type="Proteomes" id="UP000008974"/>
    </source>
</evidence>
<feature type="region of interest" description="Disordered" evidence="1">
    <location>
        <begin position="1136"/>
        <end position="1178"/>
    </location>
</feature>
<name>E1F6P1_GIAIA</name>
<dbReference type="EMBL" id="ACVC01000201">
    <property type="protein sequence ID" value="EFO61886.1"/>
    <property type="molecule type" value="Genomic_DNA"/>
</dbReference>
<reference evidence="2 3" key="1">
    <citation type="journal article" date="2010" name="BMC Genomics">
        <title>Genome analysis and comparative genomics of a Giardia intestinalis assemblage E isolate.</title>
        <authorList>
            <person name="Jerlstrom-Hultqvist J."/>
            <person name="Franzen O."/>
            <person name="Ankarklev J."/>
            <person name="Xu F."/>
            <person name="Nohynkova E."/>
            <person name="Andersson J.O."/>
            <person name="Svard S.G."/>
            <person name="Andersson B."/>
        </authorList>
    </citation>
    <scope>NUCLEOTIDE SEQUENCE [LARGE SCALE GENOMIC DNA]</scope>
    <source>
        <strain evidence="2 3">P15</strain>
    </source>
</reference>
<evidence type="ECO:0000313" key="2">
    <source>
        <dbReference type="EMBL" id="EFO61886.1"/>
    </source>
</evidence>
<feature type="region of interest" description="Disordered" evidence="1">
    <location>
        <begin position="627"/>
        <end position="651"/>
    </location>
</feature>
<feature type="compositionally biased region" description="Low complexity" evidence="1">
    <location>
        <begin position="1155"/>
        <end position="1178"/>
    </location>
</feature>
<accession>E1F6P1</accession>
<dbReference type="OMA" id="CSTICVD"/>
<gene>
    <name evidence="2" type="ORF">GLP15_3022</name>
</gene>
<sequence length="1290" mass="140589">MEGLAPPPTFDLSELSVTEVDIAAEIAKEMQNRSRSTGHDTDSTEIDAMIQRSRDLIAMFEKQVSKDEAGQLPPKQPGFDIDSAFTREIGTDQELILNIDTVGATGMEASDIQTVIKMSALPVSSVESRTITQHSSAPSTPQASQTPGSSNTDVLGSRDKKTSSRSTSRLPILTDADAFATQHRSPPISCLQNAVLTAELVSRNSEAALEEIHSGGSRTKIKIPTPNLPLQSLPLQGSLPKPPSPVERIPAKGFLAAAAVTGEDNQHALNTEPSHPAIFPIEPNISASITSSLTSSTRLSLNSSLRTIPVGASSLPPVVANLPGQVNVPSHVEEHILEPPPMFNDDSSDALPGTCSDSVHSDSLAPMKMEAPPPKPTAMVGIQPSLHSIPSTDHLNYDVEDEEALVKVIRVSNGLTEQNGQLARLTGSFGTSSRLRLESMVLAPNAKHSLPPPSQTSSTIGKETHALTLEEKVDAQIANLEKSRQNVVLTREDLAGNIITGRSPPRSIYTFDSQQSYDHTSSANNMLVMEGATGSFTRTINETIEQLIKSSSKPECVPTRPLSASSIALGMPQSTSVPTVQLTRSSLHSRSQGKLEQIDTGTPLVGSAISVHTPQLDSVINAVNVAHDATSPVSNKKPSRPGERVKDREQPTTRFFSAKELATIQKLPQLMPSDQIRFMRVLQQISGNHTSQASSASRPGATGIQASSEYPPELTFEFVEGTGDLVVKVVQLLKQSNRKVYLPGTVFEGLVEDSYRVLIPAYLIPPRLSLTNKYSAKLLEWRQNKKLADEKVHSDKVASYTKSLLPSQKSLNWLVSFVDNVFRARHIYLEREAEKCLDNNLDVFEPQNFNDFMDSYIKGRLGNVHRASVLRVELEDAIRRYYFVSAHARLLHLFWEAIHEDTDRTNGYEEQEPSPISPSSMLDTDLNTPDTMPKVSLRACNKNFSGGQVRESMIPQRKLNYINQCSAFLLNLRQACSTICVDRRIVIPEHLRKRAETQLIQKGFGKEVFGTTGVTKRSTGSASQHAHGGIRIGGATFDPMNPLGLPKYYDAKVIQFPTHKGFFSNAIFNLLGDYEGLTTRIVKKLEKADIWTPGKSNPARVSCDIIEGEIYTVLEAALNIFEHMLVSINGSEEALRADDHEAGSPSPEFPPAPVGFSGSNSQSGSRSSTHPSRSDSNSMYQQIVEPSKMVIPGFGFPPSARAQSKIIPEDPASDGEIREVILELQNANYGEKAIDDTASVVSHEKLNTTSKAVYDILAEFAETEAGYELVEGVLDEENNSAENFPIDQMF</sequence>
<dbReference type="Proteomes" id="UP000008974">
    <property type="component" value="Unassembled WGS sequence"/>
</dbReference>
<proteinExistence type="predicted"/>
<feature type="compositionally biased region" description="Polar residues" evidence="1">
    <location>
        <begin position="127"/>
        <end position="154"/>
    </location>
</feature>
<dbReference type="OrthoDB" id="10257562at2759"/>
<protein>
    <submittedName>
        <fullName evidence="2">Uncharacterized protein</fullName>
    </submittedName>
</protein>
<feature type="region of interest" description="Disordered" evidence="1">
    <location>
        <begin position="127"/>
        <end position="169"/>
    </location>
</feature>
<comment type="caution">
    <text evidence="2">The sequence shown here is derived from an EMBL/GenBank/DDBJ whole genome shotgun (WGS) entry which is preliminary data.</text>
</comment>
<organism evidence="2 3">
    <name type="scientific">Giardia intestinalis (strain P15)</name>
    <name type="common">Giardia lamblia</name>
    <dbReference type="NCBI Taxonomy" id="658858"/>
    <lineage>
        <taxon>Eukaryota</taxon>
        <taxon>Metamonada</taxon>
        <taxon>Diplomonadida</taxon>
        <taxon>Hexamitidae</taxon>
        <taxon>Giardiinae</taxon>
        <taxon>Giardia</taxon>
    </lineage>
</organism>
<evidence type="ECO:0000256" key="1">
    <source>
        <dbReference type="SAM" id="MobiDB-lite"/>
    </source>
</evidence>